<comment type="caution">
    <text evidence="16">The sequence shown here is derived from an EMBL/GenBank/DDBJ whole genome shotgun (WGS) entry which is preliminary data.</text>
</comment>
<evidence type="ECO:0000256" key="9">
    <source>
        <dbReference type="ARBA" id="ARBA00024062"/>
    </source>
</evidence>
<dbReference type="RefSeq" id="WP_380621119.1">
    <property type="nucleotide sequence ID" value="NZ_JBHSDK010000015.1"/>
</dbReference>
<evidence type="ECO:0000256" key="10">
    <source>
        <dbReference type="ARBA" id="ARBA00029618"/>
    </source>
</evidence>
<keyword evidence="5" id="KW-0378">Hydrolase</keyword>
<dbReference type="PROSITE" id="PS51257">
    <property type="entry name" value="PROKAR_LIPOPROTEIN"/>
    <property type="match status" value="1"/>
</dbReference>
<evidence type="ECO:0000256" key="14">
    <source>
        <dbReference type="SAM" id="SignalP"/>
    </source>
</evidence>
<dbReference type="SMART" id="SM00642">
    <property type="entry name" value="Aamy"/>
    <property type="match status" value="1"/>
</dbReference>
<dbReference type="InterPro" id="IPR005323">
    <property type="entry name" value="CBM41_pullulanase"/>
</dbReference>
<evidence type="ECO:0000256" key="1">
    <source>
        <dbReference type="ARBA" id="ARBA00000548"/>
    </source>
</evidence>
<dbReference type="InterPro" id="IPR014756">
    <property type="entry name" value="Ig_E-set"/>
</dbReference>
<dbReference type="Gene3D" id="2.60.40.10">
    <property type="entry name" value="Immunoglobulins"/>
    <property type="match status" value="1"/>
</dbReference>
<evidence type="ECO:0000256" key="13">
    <source>
        <dbReference type="SAM" id="MobiDB-lite"/>
    </source>
</evidence>
<evidence type="ECO:0000256" key="11">
    <source>
        <dbReference type="ARBA" id="ARBA00030238"/>
    </source>
</evidence>
<dbReference type="InterPro" id="IPR011839">
    <property type="entry name" value="Pullul_strch"/>
</dbReference>
<reference evidence="17" key="1">
    <citation type="journal article" date="2019" name="Int. J. Syst. Evol. Microbiol.">
        <title>The Global Catalogue of Microorganisms (GCM) 10K type strain sequencing project: providing services to taxonomists for standard genome sequencing and annotation.</title>
        <authorList>
            <consortium name="The Broad Institute Genomics Platform"/>
            <consortium name="The Broad Institute Genome Sequencing Center for Infectious Disease"/>
            <person name="Wu L."/>
            <person name="Ma J."/>
        </authorList>
    </citation>
    <scope>NUCLEOTIDE SEQUENCE [LARGE SCALE GENOMIC DNA]</scope>
    <source>
        <strain evidence="17">IBRC-M 10908</strain>
    </source>
</reference>
<dbReference type="EC" id="3.2.1.1" evidence="3"/>
<accession>A0ABV8TZJ9</accession>
<dbReference type="SUPFAM" id="SSF81296">
    <property type="entry name" value="E set domains"/>
    <property type="match status" value="2"/>
</dbReference>
<dbReference type="EMBL" id="JBHSDK010000015">
    <property type="protein sequence ID" value="MFC4335852.1"/>
    <property type="molecule type" value="Genomic_DNA"/>
</dbReference>
<dbReference type="Gene3D" id="2.60.40.1180">
    <property type="entry name" value="Golgi alpha-mannosidase II"/>
    <property type="match status" value="1"/>
</dbReference>
<evidence type="ECO:0000256" key="8">
    <source>
        <dbReference type="ARBA" id="ARBA00023965"/>
    </source>
</evidence>
<evidence type="ECO:0000313" key="16">
    <source>
        <dbReference type="EMBL" id="MFC4335852.1"/>
    </source>
</evidence>
<dbReference type="Proteomes" id="UP001595823">
    <property type="component" value="Unassembled WGS sequence"/>
</dbReference>
<feature type="chain" id="PRO_5046163369" description="1,4-alpha-D-glucan glucanohydrolase" evidence="14">
    <location>
        <begin position="20"/>
        <end position="1864"/>
    </location>
</feature>
<sequence>MRRTGSYTAGALAIGAVLAGCTAPGGGPPDQTTPSGDTVWAAEPDDGELARLAAREKHPAEQFYFVLTDRFADADPGNNTGGIDGGPLDHGHDPTGEAFYHGGDLQGVEENLDYIEGLGTTALWLTPVVVNAPVQSSEEWTGAGYHGYWGLDFLDVDPHLGTKEDLSSLIGAAHERDMKVYLDIVVNHTADVIQYAEDGNGYVSKEDSPYTDTDGNAFDDAAYASGDGFPEVDGSSFPHTPEIPEGREDAKNPDWLNDTANYHNRGDSTWAGESVTYGDFAGLDGLWTERPEVVDGWVDVYSQWIADMRVDGFRIDTVKHVNMEFWPRFVDGVKTRAEREGVDFFAFGEVYSGDPSETSPYVRQGKLDATLDFGFQGAASSFASGGAPGAMADLAAQDYLYTARGTDAYSLPTFLSNHDMGRIGRGITEKHPEGEWLDRMVLAHQAMFLTRGQPVVYYGDEQGFVGHGGDDASRQSLFASEVPEWQDLPVIGTDKGHGEDHYDTGHPLYQAIAELGALRKDHPALADGVKTVRAVSDNAFAITARDPETGEEYLAVLSNAVDPSSVTVPTGASSLEPVYGEGTAAVADGEATVEVDGLSAAVFRSGEGAPTGEAPEIGLDVPDESATTASFRANVQGDPLAQVVFAATVDGSNWFHLGTSRGPDHAVALDLEGLAGATEIEVKAVAVDRDGRTASAKGTTTVATPDESGSAPGWATIHFDGDADEYGVYAWGDVDERSSTTWPESNPFWGESEWGSFASIKLAPDAANVGFLVIDSEGNKLVESDREFDPSVNDEIWLEAGSEEVHTSLAEARGHVRVRYPEPDWDLHVWGSAAAEETPWEEPLQPSGTDSWGAYWDVPVQDVNGELGLIVHKGDDRAHPEDILVEPARVGDLWVTPEGAHDSRAAADNEAVLHYRRDGGDYEDWKAHVWAGAETPTDWDGGIEPDRTDRFGAVYSVPLEEGAEALSYVLHRGDEKDLPDDQLLDTAEFGNEVWIVESTPGYVRPGSGAVEPGENPDLSKSRAHWLSEDTVALPRTETDGKAHRLLSSADGGLAIEDGAVVGDFSSVPLTPVGGLPEHLRKANPHLWDYSAFRVDTENAGELLRTQLAVVEERHDGTLLNATGVQIPGVLDDLYAAPAADEPLGLTWKGKKPRLSVWAPTATSVHLELFDAPDGEPSDHEMEYDSGTGVWSVKGAKDWDRKYYRYRVSAWQPATGAFETASVTDPYSVSLAADSTHSQIVDLDDADLKPEGWDGYEKPAAAALEEAQIWEVQVRDFSVADPTVPEELRGTYMAFAEEDSASVRHLEELADAGMTHVHLQPTFDFATVPETGAAQPDCDLPSHGGASEEQQQCVGEVRADDAYNWGYDPHHFNTPEGSYATDPHGARRIREYREMVKALNDLGLRVVVDVVYNHTSASGAGEKSVFDRIVPGYYHRLDADGNVETSTCCQNTAPEHAMMDRFIADSAELWAREYKVDGLRFDLMGHHPKANLLRVQEAVAAVDPDVVLYGEGWNFGEVADGARFEQASQTTMAGTGIATFNDRLRDGARGGGPFDDDPTHQGWGTGQGDGAGHNADLVKIGLVGNLAAYEMLDHEGRSVRGDEIDYNGSPAGYAEQPGDVVNYVDAHDNEILFDALAYKLDASASGTDRARAQVLNLSTTVFNQGAGLVTAGSELMRSKSLDRDSYDSGDWFNAIRWQCSAGANAEGFGDSANGFPAGMPPRWTSEHHWDYAADTLAAVEAPDCDDVLLAKEKYLELLRIASSTKAFSLGDADEVRERVSFHEAEGRPGVIAMEVDLSGLGEEHESMVVVFNNGGEDLHAAVDGLDSDYELHPVLRESFDEPMRDAELSGGTVSVPAWGTAVFTS</sequence>
<dbReference type="InterPro" id="IPR013784">
    <property type="entry name" value="Carb-bd-like_fold"/>
</dbReference>
<evidence type="ECO:0000256" key="3">
    <source>
        <dbReference type="ARBA" id="ARBA00012595"/>
    </source>
</evidence>
<dbReference type="SUPFAM" id="SSF51445">
    <property type="entry name" value="(Trans)glycosidases"/>
    <property type="match status" value="2"/>
</dbReference>
<dbReference type="EC" id="3.2.1.41" evidence="9"/>
<protein>
    <recommendedName>
        <fullName evidence="11">1,4-alpha-D-glucan glucanohydrolase</fullName>
        <ecNumber evidence="3">3.2.1.1</ecNumber>
        <ecNumber evidence="9">3.2.1.41</ecNumber>
    </recommendedName>
    <alternativeName>
        <fullName evidence="10">Alpha-dextrin endo-1,6-alpha-glucosidase</fullName>
    </alternativeName>
    <alternativeName>
        <fullName evidence="12">Pullulan 6-glucanohydrolase</fullName>
    </alternativeName>
</protein>
<dbReference type="PANTHER" id="PTHR43002">
    <property type="entry name" value="GLYCOGEN DEBRANCHING ENZYME"/>
    <property type="match status" value="1"/>
</dbReference>
<proteinExistence type="inferred from homology"/>
<dbReference type="NCBIfam" id="TIGR02103">
    <property type="entry name" value="pullul_strch"/>
    <property type="match status" value="1"/>
</dbReference>
<keyword evidence="7" id="KW-0326">Glycosidase</keyword>
<name>A0ABV8TZJ9_9ACTN</name>
<feature type="compositionally biased region" description="Basic and acidic residues" evidence="13">
    <location>
        <begin position="242"/>
        <end position="252"/>
    </location>
</feature>
<evidence type="ECO:0000259" key="15">
    <source>
        <dbReference type="SMART" id="SM00642"/>
    </source>
</evidence>
<dbReference type="CDD" id="cd10315">
    <property type="entry name" value="CBM41_pullulanase"/>
    <property type="match status" value="3"/>
</dbReference>
<evidence type="ECO:0000256" key="6">
    <source>
        <dbReference type="ARBA" id="ARBA00022837"/>
    </source>
</evidence>
<dbReference type="Pfam" id="PF00128">
    <property type="entry name" value="Alpha-amylase"/>
    <property type="match status" value="1"/>
</dbReference>
<dbReference type="InterPro" id="IPR004193">
    <property type="entry name" value="Glyco_hydro_13_N"/>
</dbReference>
<dbReference type="Gene3D" id="2.60.40.1110">
    <property type="match status" value="3"/>
</dbReference>
<dbReference type="InterPro" id="IPR013780">
    <property type="entry name" value="Glyco_hydro_b"/>
</dbReference>
<feature type="region of interest" description="Disordered" evidence="13">
    <location>
        <begin position="229"/>
        <end position="254"/>
    </location>
</feature>
<evidence type="ECO:0000313" key="17">
    <source>
        <dbReference type="Proteomes" id="UP001595823"/>
    </source>
</evidence>
<keyword evidence="4 14" id="KW-0732">Signal</keyword>
<comment type="similarity">
    <text evidence="2">Belongs to the glycosyl hydrolase 13 family.</text>
</comment>
<evidence type="ECO:0000256" key="5">
    <source>
        <dbReference type="ARBA" id="ARBA00022801"/>
    </source>
</evidence>
<dbReference type="InterPro" id="IPR040671">
    <property type="entry name" value="Pullulanase_N2"/>
</dbReference>
<evidence type="ECO:0000256" key="4">
    <source>
        <dbReference type="ARBA" id="ARBA00022729"/>
    </source>
</evidence>
<comment type="catalytic activity">
    <reaction evidence="8">
        <text>Hydrolysis of (1-&gt;6)-alpha-D-glucosidic linkages in pullulan, amylopectin and glycogen, and in the alpha- and beta-limit dextrins of amylopectin and glycogen.</text>
        <dbReference type="EC" id="3.2.1.41"/>
    </reaction>
</comment>
<dbReference type="InterPro" id="IPR006047">
    <property type="entry name" value="GH13_cat_dom"/>
</dbReference>
<organism evidence="16 17">
    <name type="scientific">Salininema proteolyticum</name>
    <dbReference type="NCBI Taxonomy" id="1607685"/>
    <lineage>
        <taxon>Bacteria</taxon>
        <taxon>Bacillati</taxon>
        <taxon>Actinomycetota</taxon>
        <taxon>Actinomycetes</taxon>
        <taxon>Glycomycetales</taxon>
        <taxon>Glycomycetaceae</taxon>
        <taxon>Salininema</taxon>
    </lineage>
</organism>
<dbReference type="Gene3D" id="3.20.20.80">
    <property type="entry name" value="Glycosidases"/>
    <property type="match status" value="2"/>
</dbReference>
<dbReference type="InterPro" id="IPR017853">
    <property type="entry name" value="GH"/>
</dbReference>
<gene>
    <name evidence="16" type="primary">pulA</name>
    <name evidence="16" type="ORF">ACFPET_11630</name>
</gene>
<dbReference type="Pfam" id="PF03714">
    <property type="entry name" value="PUD"/>
    <property type="match status" value="3"/>
</dbReference>
<evidence type="ECO:0000256" key="12">
    <source>
        <dbReference type="ARBA" id="ARBA00031076"/>
    </source>
</evidence>
<dbReference type="CDD" id="cd02860">
    <property type="entry name" value="E_set_Pullulanase"/>
    <property type="match status" value="1"/>
</dbReference>
<dbReference type="SUPFAM" id="SSF49452">
    <property type="entry name" value="Starch-binding domain-like"/>
    <property type="match status" value="3"/>
</dbReference>
<evidence type="ECO:0000256" key="7">
    <source>
        <dbReference type="ARBA" id="ARBA00023295"/>
    </source>
</evidence>
<keyword evidence="17" id="KW-1185">Reference proteome</keyword>
<comment type="catalytic activity">
    <reaction evidence="1">
        <text>Endohydrolysis of (1-&gt;4)-alpha-D-glucosidic linkages in polysaccharides containing three or more (1-&gt;4)-alpha-linked D-glucose units.</text>
        <dbReference type="EC" id="3.2.1.1"/>
    </reaction>
</comment>
<dbReference type="Pfam" id="PF11852">
    <property type="entry name" value="Pullul_strch_C"/>
    <property type="match status" value="1"/>
</dbReference>
<dbReference type="InterPro" id="IPR013783">
    <property type="entry name" value="Ig-like_fold"/>
</dbReference>
<dbReference type="CDD" id="cd11339">
    <property type="entry name" value="AmyAc_bac_CMD_like_2"/>
    <property type="match status" value="1"/>
</dbReference>
<dbReference type="Pfam" id="PF17967">
    <property type="entry name" value="Pullulanase_N2"/>
    <property type="match status" value="1"/>
</dbReference>
<dbReference type="Gene3D" id="2.60.40.1130">
    <property type="entry name" value="Rab geranylgeranyltransferase alpha-subunit, insert domain"/>
    <property type="match status" value="1"/>
</dbReference>
<dbReference type="InterPro" id="IPR024561">
    <property type="entry name" value="Pullul_strch_C"/>
</dbReference>
<feature type="domain" description="Glycosyl hydrolase family 13 catalytic" evidence="15">
    <location>
        <begin position="65"/>
        <end position="519"/>
    </location>
</feature>
<dbReference type="SUPFAM" id="SSF51011">
    <property type="entry name" value="Glycosyl hydrolase domain"/>
    <property type="match status" value="1"/>
</dbReference>
<dbReference type="Pfam" id="PF02922">
    <property type="entry name" value="CBM_48"/>
    <property type="match status" value="1"/>
</dbReference>
<keyword evidence="6" id="KW-0106">Calcium</keyword>
<feature type="signal peptide" evidence="14">
    <location>
        <begin position="1"/>
        <end position="19"/>
    </location>
</feature>
<evidence type="ECO:0000256" key="2">
    <source>
        <dbReference type="ARBA" id="ARBA00008061"/>
    </source>
</evidence>
<dbReference type="CDD" id="cd11341">
    <property type="entry name" value="AmyAc_Pullulanase_LD-like"/>
    <property type="match status" value="1"/>
</dbReference>